<dbReference type="RefSeq" id="WP_069663467.1">
    <property type="nucleotide sequence ID" value="NZ_JBHUJJ010000002.1"/>
</dbReference>
<gene>
    <name evidence="2" type="ORF">BCR25_18870</name>
</gene>
<evidence type="ECO:0000313" key="3">
    <source>
        <dbReference type="Proteomes" id="UP000095094"/>
    </source>
</evidence>
<proteinExistence type="predicted"/>
<sequence length="119" mass="14020">MGYTDIKEMFQDAKNLATGANDLQLKNVLLEIQTAVYELQEENRELRDTIHDLENEKILDSELEFHQGVYTRGNEVFCNVCRDRNKQLSRVRFAKKHENGTNVYICDVCKTWRFSDIED</sequence>
<dbReference type="EMBL" id="MIJY01000016">
    <property type="protein sequence ID" value="OEG15078.1"/>
    <property type="molecule type" value="Genomic_DNA"/>
</dbReference>
<keyword evidence="1" id="KW-0175">Coiled coil</keyword>
<evidence type="ECO:0000256" key="1">
    <source>
        <dbReference type="SAM" id="Coils"/>
    </source>
</evidence>
<keyword evidence="3" id="KW-1185">Reference proteome</keyword>
<reference evidence="3" key="1">
    <citation type="submission" date="2016-09" db="EMBL/GenBank/DDBJ databases">
        <authorList>
            <person name="Gulvik C.A."/>
        </authorList>
    </citation>
    <scope>NUCLEOTIDE SEQUENCE [LARGE SCALE GENOMIC DNA]</scope>
    <source>
        <strain evidence="3">LMG 8895</strain>
    </source>
</reference>
<organism evidence="2 3">
    <name type="scientific">Enterococcus termitis</name>
    <dbReference type="NCBI Taxonomy" id="332950"/>
    <lineage>
        <taxon>Bacteria</taxon>
        <taxon>Bacillati</taxon>
        <taxon>Bacillota</taxon>
        <taxon>Bacilli</taxon>
        <taxon>Lactobacillales</taxon>
        <taxon>Enterococcaceae</taxon>
        <taxon>Enterococcus</taxon>
    </lineage>
</organism>
<name>A0A1E5GQS9_9ENTE</name>
<protein>
    <submittedName>
        <fullName evidence="2">Uncharacterized protein</fullName>
    </submittedName>
</protein>
<dbReference type="AlphaFoldDB" id="A0A1E5GQS9"/>
<comment type="caution">
    <text evidence="2">The sequence shown here is derived from an EMBL/GenBank/DDBJ whole genome shotgun (WGS) entry which is preliminary data.</text>
</comment>
<accession>A0A1E5GQS9</accession>
<dbReference type="OrthoDB" id="2339665at2"/>
<evidence type="ECO:0000313" key="2">
    <source>
        <dbReference type="EMBL" id="OEG15078.1"/>
    </source>
</evidence>
<dbReference type="Proteomes" id="UP000095094">
    <property type="component" value="Unassembled WGS sequence"/>
</dbReference>
<feature type="coiled-coil region" evidence="1">
    <location>
        <begin position="29"/>
        <end position="59"/>
    </location>
</feature>